<protein>
    <recommendedName>
        <fullName evidence="5">TPM domain-containing protein</fullName>
    </recommendedName>
</protein>
<dbReference type="EMBL" id="SOFS01000036">
    <property type="protein sequence ID" value="TFC18019.1"/>
    <property type="molecule type" value="Genomic_DNA"/>
</dbReference>
<evidence type="ECO:0000256" key="1">
    <source>
        <dbReference type="SAM" id="Coils"/>
    </source>
</evidence>
<dbReference type="RefSeq" id="WP_134562001.1">
    <property type="nucleotide sequence ID" value="NZ_SOFS01000036.1"/>
</dbReference>
<keyword evidence="2" id="KW-1133">Transmembrane helix</keyword>
<feature type="transmembrane region" description="Helical" evidence="2">
    <location>
        <begin position="6"/>
        <end position="26"/>
    </location>
</feature>
<keyword evidence="4" id="KW-1185">Reference proteome</keyword>
<keyword evidence="2" id="KW-0472">Membrane</keyword>
<reference evidence="3 4" key="1">
    <citation type="submission" date="2019-03" db="EMBL/GenBank/DDBJ databases">
        <title>Genomics of glacier-inhabiting Cryobacterium strains.</title>
        <authorList>
            <person name="Liu Q."/>
            <person name="Xin Y.-H."/>
        </authorList>
    </citation>
    <scope>NUCLEOTIDE SEQUENCE [LARGE SCALE GENOMIC DNA]</scope>
    <source>
        <strain evidence="3 4">MDB1-5</strain>
    </source>
</reference>
<feature type="coiled-coil region" evidence="1">
    <location>
        <begin position="315"/>
        <end position="345"/>
    </location>
</feature>
<accession>A0ABY2IJA4</accession>
<dbReference type="Proteomes" id="UP000297604">
    <property type="component" value="Unassembled WGS sequence"/>
</dbReference>
<evidence type="ECO:0000313" key="3">
    <source>
        <dbReference type="EMBL" id="TFC18019.1"/>
    </source>
</evidence>
<keyword evidence="1" id="KW-0175">Coiled coil</keyword>
<gene>
    <name evidence="3" type="ORF">E3O46_15030</name>
</gene>
<evidence type="ECO:0000313" key="4">
    <source>
        <dbReference type="Proteomes" id="UP000297604"/>
    </source>
</evidence>
<evidence type="ECO:0008006" key="5">
    <source>
        <dbReference type="Google" id="ProtNLM"/>
    </source>
</evidence>
<keyword evidence="2" id="KW-0812">Transmembrane</keyword>
<evidence type="ECO:0000256" key="2">
    <source>
        <dbReference type="SAM" id="Phobius"/>
    </source>
</evidence>
<sequence>MTGDLWWVPSAILLAFVVLGVTLVVASARRRRRDREQAEAAVVAERARAAAISLVRADDQVGAATDELGFAVAQFGEAATRDFAAALELSRRQLRDAFALQQKLDDSVPDTESERRRWTEQIIALAAEATTRLAEQDRAFTARRGRERDAPLLLEQLTRRVDRVTDRVAAGAASIDRLRLSYAHSALAAFSGNVAEARTALGQAKQATDAAAAHLAAVHGYPIGDELSAAELGLFHAGKLLDAIETGEDQLHIGYATLSAALDSADAEISEARTLRDGHEESVAAADLNRVITAADAIVAELRHPSRVSDPAADLARLREVLDGLDVTRSEARNQQLRLDNARAALAGALLAARSQGTVTRGFISANPGRVGAEARTRLAESERLVALAEAEADPVTALDAARRAMTLATDADALARYDARFA</sequence>
<name>A0ABY2IJA4_9MICO</name>
<proteinExistence type="predicted"/>
<organism evidence="3 4">
    <name type="scientific">Cryobacterium glucosi</name>
    <dbReference type="NCBI Taxonomy" id="1259175"/>
    <lineage>
        <taxon>Bacteria</taxon>
        <taxon>Bacillati</taxon>
        <taxon>Actinomycetota</taxon>
        <taxon>Actinomycetes</taxon>
        <taxon>Micrococcales</taxon>
        <taxon>Microbacteriaceae</taxon>
        <taxon>Cryobacterium</taxon>
    </lineage>
</organism>
<comment type="caution">
    <text evidence="3">The sequence shown here is derived from an EMBL/GenBank/DDBJ whole genome shotgun (WGS) entry which is preliminary data.</text>
</comment>